<dbReference type="Proteomes" id="UP001057402">
    <property type="component" value="Chromosome 12"/>
</dbReference>
<organism evidence="1 2">
    <name type="scientific">Melastoma candidum</name>
    <dbReference type="NCBI Taxonomy" id="119954"/>
    <lineage>
        <taxon>Eukaryota</taxon>
        <taxon>Viridiplantae</taxon>
        <taxon>Streptophyta</taxon>
        <taxon>Embryophyta</taxon>
        <taxon>Tracheophyta</taxon>
        <taxon>Spermatophyta</taxon>
        <taxon>Magnoliopsida</taxon>
        <taxon>eudicotyledons</taxon>
        <taxon>Gunneridae</taxon>
        <taxon>Pentapetalae</taxon>
        <taxon>rosids</taxon>
        <taxon>malvids</taxon>
        <taxon>Myrtales</taxon>
        <taxon>Melastomataceae</taxon>
        <taxon>Melastomatoideae</taxon>
        <taxon>Melastomateae</taxon>
        <taxon>Melastoma</taxon>
    </lineage>
</organism>
<evidence type="ECO:0000313" key="1">
    <source>
        <dbReference type="EMBL" id="KAI4303556.1"/>
    </source>
</evidence>
<name>A0ACB9L2A2_9MYRT</name>
<sequence>MSSSRYSSFDSTSSSTDRLPQPNRKKSSPAAMTLGSSRTVGKTKAQNQQGVNFAAMVKKFMSGSGKDNSKAAPLMKLAIKEEVKKNVFGRKEAKGVNGLLQKKLFGSGEKSQRKALVEVSNARTLGMVLKSERELLGANKELELEVARLKLDLVQKNREVEKLKDLCLGQREEIRSLKNAILFPDVTNRELYDLLDKQGKELKQAKQTIPTLQEQVSSLTDQLQSLADDLAEVKADKYSNSAISSYRNYGNSPGTPVFDHEETINSLEFSSSEATAPGSPGDLFIKDVNPCLTPDYVKIKSKAYEERCWASSGTGSSGSYKSTSTHCHICRDTGGKKLSRSSNCCQKSNAIIKTTRSAGNSAENQYSYRKPMHQRPR</sequence>
<reference evidence="2" key="1">
    <citation type="journal article" date="2023" name="Front. Plant Sci.">
        <title>Chromosomal-level genome assembly of Melastoma candidum provides insights into trichome evolution.</title>
        <authorList>
            <person name="Zhong Y."/>
            <person name="Wu W."/>
            <person name="Sun C."/>
            <person name="Zou P."/>
            <person name="Liu Y."/>
            <person name="Dai S."/>
            <person name="Zhou R."/>
        </authorList>
    </citation>
    <scope>NUCLEOTIDE SEQUENCE [LARGE SCALE GENOMIC DNA]</scope>
</reference>
<comment type="caution">
    <text evidence="1">The sequence shown here is derived from an EMBL/GenBank/DDBJ whole genome shotgun (WGS) entry which is preliminary data.</text>
</comment>
<proteinExistence type="predicted"/>
<keyword evidence="2" id="KW-1185">Reference proteome</keyword>
<dbReference type="EMBL" id="CM042891">
    <property type="protein sequence ID" value="KAI4303556.1"/>
    <property type="molecule type" value="Genomic_DNA"/>
</dbReference>
<protein>
    <submittedName>
        <fullName evidence="1">Uncharacterized protein</fullName>
    </submittedName>
</protein>
<evidence type="ECO:0000313" key="2">
    <source>
        <dbReference type="Proteomes" id="UP001057402"/>
    </source>
</evidence>
<accession>A0ACB9L2A2</accession>
<gene>
    <name evidence="1" type="ORF">MLD38_039167</name>
</gene>